<dbReference type="EMBL" id="CAJOBR010067234">
    <property type="protein sequence ID" value="CAF5088031.1"/>
    <property type="molecule type" value="Genomic_DNA"/>
</dbReference>
<dbReference type="Pfam" id="PF14624">
    <property type="entry name" value="Vwaint"/>
    <property type="match status" value="1"/>
</dbReference>
<protein>
    <recommendedName>
        <fullName evidence="1">VWA-Hint protein Vwaint domain-containing protein</fullName>
    </recommendedName>
</protein>
<comment type="caution">
    <text evidence="2">The sequence shown here is derived from an EMBL/GenBank/DDBJ whole genome shotgun (WGS) entry which is preliminary data.</text>
</comment>
<accession>A0A822E023</accession>
<evidence type="ECO:0000259" key="1">
    <source>
        <dbReference type="Pfam" id="PF14624"/>
    </source>
</evidence>
<dbReference type="InterPro" id="IPR032838">
    <property type="entry name" value="Vwaint_dom"/>
</dbReference>
<evidence type="ECO:0000313" key="3">
    <source>
        <dbReference type="Proteomes" id="UP000663848"/>
    </source>
</evidence>
<name>A0A822E023_9BILA</name>
<organism evidence="2 3">
    <name type="scientific">Rotaria socialis</name>
    <dbReference type="NCBI Taxonomy" id="392032"/>
    <lineage>
        <taxon>Eukaryota</taxon>
        <taxon>Metazoa</taxon>
        <taxon>Spiralia</taxon>
        <taxon>Gnathifera</taxon>
        <taxon>Rotifera</taxon>
        <taxon>Eurotatoria</taxon>
        <taxon>Bdelloidea</taxon>
        <taxon>Philodinida</taxon>
        <taxon>Philodinidae</taxon>
        <taxon>Rotaria</taxon>
    </lineage>
</organism>
<dbReference type="Proteomes" id="UP000663848">
    <property type="component" value="Unassembled WGS sequence"/>
</dbReference>
<proteinExistence type="predicted"/>
<feature type="non-terminal residue" evidence="2">
    <location>
        <position position="1"/>
    </location>
</feature>
<feature type="non-terminal residue" evidence="2">
    <location>
        <position position="60"/>
    </location>
</feature>
<sequence length="60" mass="6587">AHLLQFCNNFKDPGVQHYGSGSLFSQIRDEMDDIFCGLPAPKRTETGATIDMSVFHNASA</sequence>
<evidence type="ECO:0000313" key="2">
    <source>
        <dbReference type="EMBL" id="CAF5088031.1"/>
    </source>
</evidence>
<gene>
    <name evidence="2" type="ORF">QYT958_LOCUS44213</name>
</gene>
<feature type="domain" description="VWA-Hint protein Vwaint" evidence="1">
    <location>
        <begin position="1"/>
        <end position="33"/>
    </location>
</feature>
<dbReference type="AlphaFoldDB" id="A0A822E023"/>
<reference evidence="2" key="1">
    <citation type="submission" date="2021-02" db="EMBL/GenBank/DDBJ databases">
        <authorList>
            <person name="Nowell W R."/>
        </authorList>
    </citation>
    <scope>NUCLEOTIDE SEQUENCE</scope>
</reference>